<dbReference type="InterPro" id="IPR015797">
    <property type="entry name" value="NUDIX_hydrolase-like_dom_sf"/>
</dbReference>
<dbReference type="Pfam" id="PF00293">
    <property type="entry name" value="NUDIX"/>
    <property type="match status" value="1"/>
</dbReference>
<dbReference type="GO" id="GO:0035529">
    <property type="term" value="F:NADH pyrophosphatase activity"/>
    <property type="evidence" value="ECO:0007669"/>
    <property type="project" value="TreeGrafter"/>
</dbReference>
<comment type="similarity">
    <text evidence="3">Belongs to the Nudix hydrolase family. NudC subfamily.</text>
</comment>
<gene>
    <name evidence="11" type="ORF">CROQUDRAFT_686895</name>
</gene>
<dbReference type="GO" id="GO:0046872">
    <property type="term" value="F:metal ion binding"/>
    <property type="evidence" value="ECO:0007669"/>
    <property type="project" value="UniProtKB-KW"/>
</dbReference>
<evidence type="ECO:0000256" key="5">
    <source>
        <dbReference type="ARBA" id="ARBA00022723"/>
    </source>
</evidence>
<dbReference type="PROSITE" id="PS51462">
    <property type="entry name" value="NUDIX"/>
    <property type="match status" value="1"/>
</dbReference>
<keyword evidence="6" id="KW-0378">Hydrolase</keyword>
<dbReference type="InterPro" id="IPR049734">
    <property type="entry name" value="NudC-like_C"/>
</dbReference>
<dbReference type="Gene3D" id="3.90.79.20">
    <property type="match status" value="1"/>
</dbReference>
<dbReference type="GO" id="GO:0005829">
    <property type="term" value="C:cytosol"/>
    <property type="evidence" value="ECO:0007669"/>
    <property type="project" value="TreeGrafter"/>
</dbReference>
<evidence type="ECO:0000256" key="1">
    <source>
        <dbReference type="ARBA" id="ARBA00001946"/>
    </source>
</evidence>
<evidence type="ECO:0000259" key="10">
    <source>
        <dbReference type="PROSITE" id="PS51462"/>
    </source>
</evidence>
<dbReference type="EMBL" id="MU167400">
    <property type="protein sequence ID" value="KAG0141140.1"/>
    <property type="molecule type" value="Genomic_DNA"/>
</dbReference>
<dbReference type="GO" id="GO:0006742">
    <property type="term" value="P:NADP+ catabolic process"/>
    <property type="evidence" value="ECO:0007669"/>
    <property type="project" value="TreeGrafter"/>
</dbReference>
<dbReference type="Proteomes" id="UP000886653">
    <property type="component" value="Unassembled WGS sequence"/>
</dbReference>
<evidence type="ECO:0000256" key="3">
    <source>
        <dbReference type="ARBA" id="ARBA00009595"/>
    </source>
</evidence>
<evidence type="ECO:0000256" key="7">
    <source>
        <dbReference type="ARBA" id="ARBA00022842"/>
    </source>
</evidence>
<feature type="domain" description="Nudix hydrolase" evidence="10">
    <location>
        <begin position="251"/>
        <end position="381"/>
    </location>
</feature>
<proteinExistence type="inferred from homology"/>
<evidence type="ECO:0000256" key="4">
    <source>
        <dbReference type="ARBA" id="ARBA00012381"/>
    </source>
</evidence>
<dbReference type="OrthoDB" id="10249612at2759"/>
<comment type="catalytic activity">
    <reaction evidence="9">
        <text>a 5'-end NAD(+)-phospho-ribonucleoside in mRNA + H2O = a 5'-end phospho-adenosine-phospho-ribonucleoside in mRNA + beta-nicotinamide D-ribonucleotide + 2 H(+)</text>
        <dbReference type="Rhea" id="RHEA:60876"/>
        <dbReference type="Rhea" id="RHEA-COMP:15698"/>
        <dbReference type="Rhea" id="RHEA-COMP:15719"/>
        <dbReference type="ChEBI" id="CHEBI:14649"/>
        <dbReference type="ChEBI" id="CHEBI:15377"/>
        <dbReference type="ChEBI" id="CHEBI:15378"/>
        <dbReference type="ChEBI" id="CHEBI:144029"/>
        <dbReference type="ChEBI" id="CHEBI:144051"/>
    </reaction>
    <physiologicalReaction direction="left-to-right" evidence="9">
        <dbReference type="Rhea" id="RHEA:60877"/>
    </physiologicalReaction>
</comment>
<comment type="caution">
    <text evidence="11">The sequence shown here is derived from an EMBL/GenBank/DDBJ whole genome shotgun (WGS) entry which is preliminary data.</text>
</comment>
<dbReference type="EC" id="3.6.1.22" evidence="4"/>
<evidence type="ECO:0000256" key="9">
    <source>
        <dbReference type="ARBA" id="ARBA00023679"/>
    </source>
</evidence>
<dbReference type="GO" id="GO:0019677">
    <property type="term" value="P:NAD+ catabolic process"/>
    <property type="evidence" value="ECO:0007669"/>
    <property type="project" value="TreeGrafter"/>
</dbReference>
<reference evidence="11" key="1">
    <citation type="submission" date="2013-11" db="EMBL/GenBank/DDBJ databases">
        <title>Genome sequence of the fusiform rust pathogen reveals effectors for host alternation and coevolution with pine.</title>
        <authorList>
            <consortium name="DOE Joint Genome Institute"/>
            <person name="Smith K."/>
            <person name="Pendleton A."/>
            <person name="Kubisiak T."/>
            <person name="Anderson C."/>
            <person name="Salamov A."/>
            <person name="Aerts A."/>
            <person name="Riley R."/>
            <person name="Clum A."/>
            <person name="Lindquist E."/>
            <person name="Ence D."/>
            <person name="Campbell M."/>
            <person name="Kronenberg Z."/>
            <person name="Feau N."/>
            <person name="Dhillon B."/>
            <person name="Hamelin R."/>
            <person name="Burleigh J."/>
            <person name="Smith J."/>
            <person name="Yandell M."/>
            <person name="Nelson C."/>
            <person name="Grigoriev I."/>
            <person name="Davis J."/>
        </authorList>
    </citation>
    <scope>NUCLEOTIDE SEQUENCE</scope>
    <source>
        <strain evidence="11">G11</strain>
    </source>
</reference>
<organism evidence="11 12">
    <name type="scientific">Cronartium quercuum f. sp. fusiforme G11</name>
    <dbReference type="NCBI Taxonomy" id="708437"/>
    <lineage>
        <taxon>Eukaryota</taxon>
        <taxon>Fungi</taxon>
        <taxon>Dikarya</taxon>
        <taxon>Basidiomycota</taxon>
        <taxon>Pucciniomycotina</taxon>
        <taxon>Pucciniomycetes</taxon>
        <taxon>Pucciniales</taxon>
        <taxon>Coleosporiaceae</taxon>
        <taxon>Cronartium</taxon>
    </lineage>
</organism>
<dbReference type="SUPFAM" id="SSF55811">
    <property type="entry name" value="Nudix"/>
    <property type="match status" value="1"/>
</dbReference>
<dbReference type="GO" id="GO:0005777">
    <property type="term" value="C:peroxisome"/>
    <property type="evidence" value="ECO:0007669"/>
    <property type="project" value="TreeGrafter"/>
</dbReference>
<evidence type="ECO:0000256" key="8">
    <source>
        <dbReference type="ARBA" id="ARBA00023027"/>
    </source>
</evidence>
<keyword evidence="12" id="KW-1185">Reference proteome</keyword>
<comment type="cofactor">
    <cofactor evidence="2">
        <name>Zn(2+)</name>
        <dbReference type="ChEBI" id="CHEBI:29105"/>
    </cofactor>
</comment>
<name>A0A9P6NC82_9BASI</name>
<evidence type="ECO:0000313" key="11">
    <source>
        <dbReference type="EMBL" id="KAG0141140.1"/>
    </source>
</evidence>
<evidence type="ECO:0000256" key="6">
    <source>
        <dbReference type="ARBA" id="ARBA00022801"/>
    </source>
</evidence>
<dbReference type="InterPro" id="IPR000086">
    <property type="entry name" value="NUDIX_hydrolase_dom"/>
</dbReference>
<evidence type="ECO:0000313" key="12">
    <source>
        <dbReference type="Proteomes" id="UP000886653"/>
    </source>
</evidence>
<dbReference type="PANTHER" id="PTHR42904:SF6">
    <property type="entry name" value="NAD-CAPPED RNA HYDROLASE NUDT12"/>
    <property type="match status" value="1"/>
</dbReference>
<keyword evidence="7" id="KW-0460">Magnesium</keyword>
<sequence length="435" mass="49294">MESIINYYSGSHLNRLSWKRHSTTFLQSALISSKSQFILFKSLKPLTQIRLVDGFKLTTLAKFNWKTISNALGNPSTSEVIGHHGLIWPKKFTNQNHHLDLNGYPTFIFLGSDESNTDINALPIKLNNNDSDLLEHHTLGHPIWAIDVTNHSILSNEIKLQGNDQDKLSFLELKLQSFENSFDASISSQARSLIDWIQRNKFCSGCGRPNHVEFAGWKIICDGDDDDLESENLKRPICLTSKGGVQNFCYPRTDPVCIMAISHPSNDALLLGRKKNWPEGLYSLYSCLAGFVEPGESFEDSVRREVWEEAGVKVGKVKYHSTQPWPFPGSLMMGAVGESEENPKIRIDLDNELEDARFFPRTVIRKVMKNLEDIITLTKEEIEMMKVNENPPIPITGLKLRIPPPTAIAHQLIKSWAFIDIDQKPLINHDFCPNL</sequence>
<comment type="cofactor">
    <cofactor evidence="1">
        <name>Mg(2+)</name>
        <dbReference type="ChEBI" id="CHEBI:18420"/>
    </cofactor>
</comment>
<dbReference type="CDD" id="cd03429">
    <property type="entry name" value="NUDIX_NADH_pyrophosphatase_Nudt13"/>
    <property type="match status" value="1"/>
</dbReference>
<keyword evidence="5" id="KW-0479">Metal-binding</keyword>
<evidence type="ECO:0000256" key="2">
    <source>
        <dbReference type="ARBA" id="ARBA00001947"/>
    </source>
</evidence>
<dbReference type="AlphaFoldDB" id="A0A9P6NC82"/>
<dbReference type="PANTHER" id="PTHR42904">
    <property type="entry name" value="NUDIX HYDROLASE, NUDC SUBFAMILY"/>
    <property type="match status" value="1"/>
</dbReference>
<accession>A0A9P6NC82</accession>
<protein>
    <recommendedName>
        <fullName evidence="4">NAD(+) diphosphatase</fullName>
        <ecNumber evidence="4">3.6.1.22</ecNumber>
    </recommendedName>
</protein>
<keyword evidence="8" id="KW-0520">NAD</keyword>
<dbReference type="InterPro" id="IPR050241">
    <property type="entry name" value="NAD-cap_RNA_hydrolase_NudC"/>
</dbReference>
<dbReference type="Gene3D" id="3.90.79.10">
    <property type="entry name" value="Nucleoside Triphosphate Pyrophosphohydrolase"/>
    <property type="match status" value="1"/>
</dbReference>